<evidence type="ECO:0008006" key="3">
    <source>
        <dbReference type="Google" id="ProtNLM"/>
    </source>
</evidence>
<dbReference type="Proteomes" id="UP000808761">
    <property type="component" value="Unassembled WGS sequence"/>
</dbReference>
<dbReference type="Gene3D" id="3.40.50.10690">
    <property type="entry name" value="putative lor/sdh protein like domains"/>
    <property type="match status" value="1"/>
</dbReference>
<name>A0A9D6UNE7_UNCSA</name>
<evidence type="ECO:0000313" key="2">
    <source>
        <dbReference type="Proteomes" id="UP000808761"/>
    </source>
</evidence>
<proteinExistence type="predicted"/>
<sequence>MFFDRKSLKLKSLKERVHDLDISSIKPLAKGRAAVSARWKRIADKVVRAKKNGAAVILMAGGHIFRSGVQKHLIDLMERGYLSGFAVNGAGMIHDFELALIGATTESVARYIAEGQFGLWRETSRINDIINEAYRRDKTAGMGEAVGRAILEGDYPHKDISVFAAASRLKIPVTVHVGIGYDIIAEHPNCDGAATGATSYNDFLKFAGLVQKLDGGVVMDFGSAVMAPEVFLKALSMARNAATQQLLGRQKKKAINRFTTLVCDLYDLPRNYGKEPSRKTPGYYFRPWKTLLVRTTVGGGESFYIKGRHAETVPALWSAINERE</sequence>
<organism evidence="1 2">
    <name type="scientific">Candidatus Saganbacteria bacterium</name>
    <dbReference type="NCBI Taxonomy" id="2575572"/>
    <lineage>
        <taxon>Bacteria</taxon>
        <taxon>Bacillati</taxon>
        <taxon>Saganbacteria</taxon>
    </lineage>
</organism>
<protein>
    <recommendedName>
        <fullName evidence="3">Deoxyhypusine synthase</fullName>
    </recommendedName>
</protein>
<reference evidence="1" key="1">
    <citation type="submission" date="2020-07" db="EMBL/GenBank/DDBJ databases">
        <title>Huge and variable diversity of episymbiotic CPR bacteria and DPANN archaea in groundwater ecosystems.</title>
        <authorList>
            <person name="He C.Y."/>
            <person name="Keren R."/>
            <person name="Whittaker M."/>
            <person name="Farag I.F."/>
            <person name="Doudna J."/>
            <person name="Cate J.H.D."/>
            <person name="Banfield J.F."/>
        </authorList>
    </citation>
    <scope>NUCLEOTIDE SEQUENCE</scope>
    <source>
        <strain evidence="1">NC_groundwater_1860_Pr3_B-0.1um_51_7</strain>
    </source>
</reference>
<evidence type="ECO:0000313" key="1">
    <source>
        <dbReference type="EMBL" id="MBI5078416.1"/>
    </source>
</evidence>
<comment type="caution">
    <text evidence="1">The sequence shown here is derived from an EMBL/GenBank/DDBJ whole genome shotgun (WGS) entry which is preliminary data.</text>
</comment>
<dbReference type="AlphaFoldDB" id="A0A9D6UNE7"/>
<gene>
    <name evidence="1" type="ORF">HZB08_00130</name>
</gene>
<accession>A0A9D6UNE7</accession>
<dbReference type="EMBL" id="JACRKR010000007">
    <property type="protein sequence ID" value="MBI5078416.1"/>
    <property type="molecule type" value="Genomic_DNA"/>
</dbReference>